<dbReference type="PRINTS" id="PR00081">
    <property type="entry name" value="GDHRDH"/>
</dbReference>
<proteinExistence type="predicted"/>
<dbReference type="AlphaFoldDB" id="A0AAN7UCE3"/>
<dbReference type="Proteomes" id="UP001305414">
    <property type="component" value="Unassembled WGS sequence"/>
</dbReference>
<gene>
    <name evidence="1" type="ORF">RRF57_001709</name>
</gene>
<evidence type="ECO:0000313" key="1">
    <source>
        <dbReference type="EMBL" id="KAK5625993.1"/>
    </source>
</evidence>
<keyword evidence="2" id="KW-1185">Reference proteome</keyword>
<protein>
    <submittedName>
        <fullName evidence="1">Uncharacterized protein</fullName>
    </submittedName>
</protein>
<dbReference type="InterPro" id="IPR002347">
    <property type="entry name" value="SDR_fam"/>
</dbReference>
<dbReference type="InterPro" id="IPR036291">
    <property type="entry name" value="NAD(P)-bd_dom_sf"/>
</dbReference>
<dbReference type="EMBL" id="JAWHQM010000003">
    <property type="protein sequence ID" value="KAK5625993.1"/>
    <property type="molecule type" value="Genomic_DNA"/>
</dbReference>
<evidence type="ECO:0000313" key="2">
    <source>
        <dbReference type="Proteomes" id="UP001305414"/>
    </source>
</evidence>
<dbReference type="InterPro" id="IPR051911">
    <property type="entry name" value="SDR_oxidoreductase"/>
</dbReference>
<organism evidence="1 2">
    <name type="scientific">Xylaria bambusicola</name>
    <dbReference type="NCBI Taxonomy" id="326684"/>
    <lineage>
        <taxon>Eukaryota</taxon>
        <taxon>Fungi</taxon>
        <taxon>Dikarya</taxon>
        <taxon>Ascomycota</taxon>
        <taxon>Pezizomycotina</taxon>
        <taxon>Sordariomycetes</taxon>
        <taxon>Xylariomycetidae</taxon>
        <taxon>Xylariales</taxon>
        <taxon>Xylariaceae</taxon>
        <taxon>Xylaria</taxon>
    </lineage>
</organism>
<sequence length="297" mass="32435">MASITQKQKLTWLITGCSSGLGLSLVRTVQANGHKVIATSRDPSRTPDLVKEVESKGGRWLTLDVNHPSSGEVIDGLEKSGERIDVLVNNAGYSIHAPVETTAEDEVRAQMETMYFGPLRLIRAVLPYQRQRKFGVIVNCSSGAALEGRGSMGAYAVQWIFSYDMLPQDPSADSRVLAKEVAPFNIRVITVLLGSFNTNMPNAYVLGKNPFPEAYKSTEAGQFLDILHSGNIVPRGDKDKAMKALYQLIVGEGFGAGKEKETFLPLGIEMIGRITKTQDYLAHAKEVFGQITESVSQ</sequence>
<dbReference type="Gene3D" id="3.40.50.720">
    <property type="entry name" value="NAD(P)-binding Rossmann-like Domain"/>
    <property type="match status" value="1"/>
</dbReference>
<reference evidence="1 2" key="1">
    <citation type="submission" date="2023-10" db="EMBL/GenBank/DDBJ databases">
        <title>Draft genome sequence of Xylaria bambusicola isolate GMP-LS, the root and basal stem rot pathogen of sugarcane in Indonesia.</title>
        <authorList>
            <person name="Selvaraj P."/>
            <person name="Muralishankar V."/>
            <person name="Muruganantham S."/>
            <person name="Sp S."/>
            <person name="Haryani S."/>
            <person name="Lau K.J.X."/>
            <person name="Naqvi N.I."/>
        </authorList>
    </citation>
    <scope>NUCLEOTIDE SEQUENCE [LARGE SCALE GENOMIC DNA]</scope>
    <source>
        <strain evidence="1">GMP-LS</strain>
    </source>
</reference>
<dbReference type="SUPFAM" id="SSF51735">
    <property type="entry name" value="NAD(P)-binding Rossmann-fold domains"/>
    <property type="match status" value="1"/>
</dbReference>
<dbReference type="PANTHER" id="PTHR43976">
    <property type="entry name" value="SHORT CHAIN DEHYDROGENASE"/>
    <property type="match status" value="1"/>
</dbReference>
<accession>A0AAN7UCE3</accession>
<name>A0AAN7UCE3_9PEZI</name>
<comment type="caution">
    <text evidence="1">The sequence shown here is derived from an EMBL/GenBank/DDBJ whole genome shotgun (WGS) entry which is preliminary data.</text>
</comment>
<dbReference type="PANTHER" id="PTHR43976:SF6">
    <property type="entry name" value="OXIDOREDUCTASE, PUTATIVE (AFU_ORTHOLOGUE AFUA_1G13950)-RELATED"/>
    <property type="match status" value="1"/>
</dbReference>
<dbReference type="Pfam" id="PF00106">
    <property type="entry name" value="adh_short"/>
    <property type="match status" value="1"/>
</dbReference>